<dbReference type="InterPro" id="IPR008974">
    <property type="entry name" value="TRAF-like"/>
</dbReference>
<accession>A0AAV4W8R1</accession>
<sequence>MYGNGAGEGTHLSIYIKILPGEYDALLQWPFSHTVTFILYDQTPTVEQACNVVESFVPDPTWKNFQRPSKEPDALGFGFPRFVSHEVLKKRSYVKDDVMYIKVKVDGNKTIAV</sequence>
<dbReference type="PANTHER" id="PTHR10131">
    <property type="entry name" value="TNF RECEPTOR ASSOCIATED FACTOR"/>
    <property type="match status" value="1"/>
</dbReference>
<dbReference type="Gene3D" id="2.60.210.10">
    <property type="entry name" value="Apoptosis, Tumor Necrosis Factor Receptor Associated Protein 2, Chain A"/>
    <property type="match status" value="1"/>
</dbReference>
<protein>
    <submittedName>
        <fullName evidence="2">TNF receptor-associated factor 4</fullName>
    </submittedName>
</protein>
<proteinExistence type="predicted"/>
<dbReference type="InterPro" id="IPR002083">
    <property type="entry name" value="MATH/TRAF_dom"/>
</dbReference>
<dbReference type="PANTHER" id="PTHR10131:SF94">
    <property type="entry name" value="TNF RECEPTOR-ASSOCIATED FACTOR 4"/>
    <property type="match status" value="1"/>
</dbReference>
<dbReference type="Pfam" id="PF21355">
    <property type="entry name" value="TRAF-mep_MATH"/>
    <property type="match status" value="1"/>
</dbReference>
<comment type="caution">
    <text evidence="2">The sequence shown here is derived from an EMBL/GenBank/DDBJ whole genome shotgun (WGS) entry which is preliminary data.</text>
</comment>
<dbReference type="AlphaFoldDB" id="A0AAV4W8R1"/>
<dbReference type="GO" id="GO:0043122">
    <property type="term" value="P:regulation of canonical NF-kappaB signal transduction"/>
    <property type="evidence" value="ECO:0007669"/>
    <property type="project" value="TreeGrafter"/>
</dbReference>
<dbReference type="SUPFAM" id="SSF49599">
    <property type="entry name" value="TRAF domain-like"/>
    <property type="match status" value="1"/>
</dbReference>
<dbReference type="PROSITE" id="PS50144">
    <property type="entry name" value="MATH"/>
    <property type="match status" value="1"/>
</dbReference>
<evidence type="ECO:0000313" key="2">
    <source>
        <dbReference type="EMBL" id="GIY78440.1"/>
    </source>
</evidence>
<dbReference type="Proteomes" id="UP001054945">
    <property type="component" value="Unassembled WGS sequence"/>
</dbReference>
<dbReference type="GO" id="GO:0005164">
    <property type="term" value="F:tumor necrosis factor receptor binding"/>
    <property type="evidence" value="ECO:0007669"/>
    <property type="project" value="TreeGrafter"/>
</dbReference>
<dbReference type="GO" id="GO:0031625">
    <property type="term" value="F:ubiquitin protein ligase binding"/>
    <property type="evidence" value="ECO:0007669"/>
    <property type="project" value="TreeGrafter"/>
</dbReference>
<evidence type="ECO:0000259" key="1">
    <source>
        <dbReference type="PROSITE" id="PS50144"/>
    </source>
</evidence>
<feature type="domain" description="MATH" evidence="1">
    <location>
        <begin position="1"/>
        <end position="105"/>
    </location>
</feature>
<reference evidence="2 3" key="1">
    <citation type="submission" date="2021-06" db="EMBL/GenBank/DDBJ databases">
        <title>Caerostris extrusa draft genome.</title>
        <authorList>
            <person name="Kono N."/>
            <person name="Arakawa K."/>
        </authorList>
    </citation>
    <scope>NUCLEOTIDE SEQUENCE [LARGE SCALE GENOMIC DNA]</scope>
</reference>
<keyword evidence="2" id="KW-0675">Receptor</keyword>
<organism evidence="2 3">
    <name type="scientific">Caerostris extrusa</name>
    <name type="common">Bark spider</name>
    <name type="synonym">Caerostris bankana</name>
    <dbReference type="NCBI Taxonomy" id="172846"/>
    <lineage>
        <taxon>Eukaryota</taxon>
        <taxon>Metazoa</taxon>
        <taxon>Ecdysozoa</taxon>
        <taxon>Arthropoda</taxon>
        <taxon>Chelicerata</taxon>
        <taxon>Arachnida</taxon>
        <taxon>Araneae</taxon>
        <taxon>Araneomorphae</taxon>
        <taxon>Entelegynae</taxon>
        <taxon>Araneoidea</taxon>
        <taxon>Araneidae</taxon>
        <taxon>Caerostris</taxon>
    </lineage>
</organism>
<gene>
    <name evidence="2" type="primary">Traf4</name>
    <name evidence="2" type="ORF">CEXT_150141</name>
</gene>
<dbReference type="InterPro" id="IPR049342">
    <property type="entry name" value="TRAF1-6_MATH_dom"/>
</dbReference>
<dbReference type="EMBL" id="BPLR01015757">
    <property type="protein sequence ID" value="GIY78440.1"/>
    <property type="molecule type" value="Genomic_DNA"/>
</dbReference>
<name>A0AAV4W8R1_CAEEX</name>
<keyword evidence="3" id="KW-1185">Reference proteome</keyword>
<evidence type="ECO:0000313" key="3">
    <source>
        <dbReference type="Proteomes" id="UP001054945"/>
    </source>
</evidence>